<dbReference type="GO" id="GO:0006508">
    <property type="term" value="P:proteolysis"/>
    <property type="evidence" value="ECO:0007669"/>
    <property type="project" value="UniProtKB-KW"/>
</dbReference>
<comment type="similarity">
    <text evidence="1 5">Belongs to the peptidase A1 family.</text>
</comment>
<dbReference type="InterPro" id="IPR033121">
    <property type="entry name" value="PEPTIDASE_A1"/>
</dbReference>
<dbReference type="PROSITE" id="PS51767">
    <property type="entry name" value="PEPTIDASE_A1"/>
    <property type="match status" value="1"/>
</dbReference>
<dbReference type="OrthoDB" id="2747330at2759"/>
<feature type="active site" evidence="3">
    <location>
        <position position="350"/>
    </location>
</feature>
<reference evidence="9" key="3">
    <citation type="submission" date="2025-05" db="UniProtKB">
        <authorList>
            <consortium name="EnsemblMetazoa"/>
        </authorList>
    </citation>
    <scope>IDENTIFICATION</scope>
</reference>
<dbReference type="InterPro" id="IPR034164">
    <property type="entry name" value="Pepsin-like_dom"/>
</dbReference>
<feature type="compositionally biased region" description="Basic residues" evidence="6">
    <location>
        <begin position="58"/>
        <end position="87"/>
    </location>
</feature>
<keyword evidence="2 4" id="KW-1015">Disulfide bond</keyword>
<keyword evidence="5" id="KW-0378">Hydrolase</keyword>
<dbReference type="InterPro" id="IPR001969">
    <property type="entry name" value="Aspartic_peptidase_AS"/>
</dbReference>
<dbReference type="GO" id="GO:0004190">
    <property type="term" value="F:aspartic-type endopeptidase activity"/>
    <property type="evidence" value="ECO:0007669"/>
    <property type="project" value="UniProtKB-KW"/>
</dbReference>
<evidence type="ECO:0000256" key="3">
    <source>
        <dbReference type="PIRSR" id="PIRSR601461-1"/>
    </source>
</evidence>
<evidence type="ECO:0000256" key="6">
    <source>
        <dbReference type="SAM" id="MobiDB-lite"/>
    </source>
</evidence>
<evidence type="ECO:0000256" key="2">
    <source>
        <dbReference type="ARBA" id="ARBA00023157"/>
    </source>
</evidence>
<dbReference type="Gene3D" id="2.40.70.10">
    <property type="entry name" value="Acid Proteases"/>
    <property type="match status" value="2"/>
</dbReference>
<evidence type="ECO:0000256" key="7">
    <source>
        <dbReference type="SAM" id="SignalP"/>
    </source>
</evidence>
<dbReference type="Pfam" id="PF00026">
    <property type="entry name" value="Asp"/>
    <property type="match status" value="1"/>
</dbReference>
<dbReference type="InterPro" id="IPR021109">
    <property type="entry name" value="Peptidase_aspartic_dom_sf"/>
</dbReference>
<reference evidence="10" key="1">
    <citation type="journal article" date="2021" name="Elife">
        <title>Highly contiguous assemblies of 101 drosophilid genomes.</title>
        <authorList>
            <person name="Kim B.Y."/>
            <person name="Wang J.R."/>
            <person name="Miller D.E."/>
            <person name="Barmina O."/>
            <person name="Delaney E."/>
            <person name="Thompson A."/>
            <person name="Comeault A.A."/>
            <person name="Peede D."/>
            <person name="D'Agostino E.R."/>
            <person name="Pelaez J."/>
            <person name="Aguilar J.M."/>
            <person name="Haji D."/>
            <person name="Matsunaga T."/>
            <person name="Armstrong E.E."/>
            <person name="Zych M."/>
            <person name="Ogawa Y."/>
            <person name="Stamenkovic-Radak M."/>
            <person name="Jelic M."/>
            <person name="Veselinovic M.S."/>
            <person name="Tanaskovic M."/>
            <person name="Eric P."/>
            <person name="Gao J.J."/>
            <person name="Katoh T.K."/>
            <person name="Toda M.J."/>
            <person name="Watabe H."/>
            <person name="Watada M."/>
            <person name="Davis J.S."/>
            <person name="Moyle L.C."/>
            <person name="Manoli G."/>
            <person name="Bertolini E."/>
            <person name="Kostal V."/>
            <person name="Hawley R.S."/>
            <person name="Takahashi A."/>
            <person name="Jones C.D."/>
            <person name="Price D.K."/>
            <person name="Whiteman N."/>
            <person name="Kopp A."/>
            <person name="Matute D.R."/>
            <person name="Petrov D.A."/>
        </authorList>
    </citation>
    <scope>NUCLEOTIDE SEQUENCE [LARGE SCALE GENOMIC DNA]</scope>
</reference>
<proteinExistence type="inferred from homology"/>
<dbReference type="EnsemblMetazoa" id="XM_017120860.2">
    <property type="protein sequence ID" value="XP_016976349.1"/>
    <property type="gene ID" value="LOC108042536"/>
</dbReference>
<evidence type="ECO:0000259" key="8">
    <source>
        <dbReference type="PROSITE" id="PS51767"/>
    </source>
</evidence>
<evidence type="ECO:0000256" key="1">
    <source>
        <dbReference type="ARBA" id="ARBA00007447"/>
    </source>
</evidence>
<dbReference type="PANTHER" id="PTHR47966:SF51">
    <property type="entry name" value="BETA-SITE APP-CLEAVING ENZYME, ISOFORM A-RELATED"/>
    <property type="match status" value="1"/>
</dbReference>
<feature type="signal peptide" evidence="7">
    <location>
        <begin position="1"/>
        <end position="21"/>
    </location>
</feature>
<feature type="domain" description="Peptidase A1" evidence="8">
    <location>
        <begin position="147"/>
        <end position="456"/>
    </location>
</feature>
<protein>
    <submittedName>
        <fullName evidence="11">LOW QUALITY PROTEIN: lysosomal aspartic protease</fullName>
    </submittedName>
</protein>
<evidence type="ECO:0000313" key="10">
    <source>
        <dbReference type="Proteomes" id="UP001652680"/>
    </source>
</evidence>
<keyword evidence="5" id="KW-0064">Aspartyl protease</keyword>
<dbReference type="InterPro" id="IPR001461">
    <property type="entry name" value="Aspartic_peptidase_A1"/>
</dbReference>
<sequence>MRGRILLLCALICLFVILTEARQRKVNRSGSRSLAAKSGLRNQRSKASRGNRLSARTKNARKRRRNAAKSNRRRRNLAKRSSPKSKAKSNASSSRSSFVTIPLDFQKNFVRTTDNLRLEKSFLARRYGSSFAKTGTAILTNVANMEYTCKMSIGTPYQKFKVLPDTGSSDIWVPGPHCESKACRKHNDYRPGKSSTYVEDGTPFDIVYGSGSVAGEEAEDTVSVAGLAVTNQTFAITIEEPGSAFVTASFDGILGLGYQSLSVNHVKTLVQNMCTQKLITNCEFSICMKGGGSSSRGGALIFGSSNTTAYSGSNSYTYTPVTKEGYWQFNLEGIYAGSTKVVGSVPAMVDSGTSLLTAPPRIFEKIKKIIGCTETSSGACWMKCSKKIPDIIFVIAGVKFRISGEKTKRRVRTRKGKIICISAWTKENFELVILGDAFIMHFCTVFDLTNNRIGFAAST</sequence>
<dbReference type="SUPFAM" id="SSF50630">
    <property type="entry name" value="Acid proteases"/>
    <property type="match status" value="1"/>
</dbReference>
<reference evidence="11" key="2">
    <citation type="submission" date="2025-04" db="UniProtKB">
        <authorList>
            <consortium name="RefSeq"/>
        </authorList>
    </citation>
    <scope>IDENTIFICATION</scope>
</reference>
<evidence type="ECO:0000256" key="5">
    <source>
        <dbReference type="RuleBase" id="RU000454"/>
    </source>
</evidence>
<organism evidence="11">
    <name type="scientific">Drosophila rhopaloa</name>
    <name type="common">Fruit fly</name>
    <dbReference type="NCBI Taxonomy" id="1041015"/>
    <lineage>
        <taxon>Eukaryota</taxon>
        <taxon>Metazoa</taxon>
        <taxon>Ecdysozoa</taxon>
        <taxon>Arthropoda</taxon>
        <taxon>Hexapoda</taxon>
        <taxon>Insecta</taxon>
        <taxon>Pterygota</taxon>
        <taxon>Neoptera</taxon>
        <taxon>Endopterygota</taxon>
        <taxon>Diptera</taxon>
        <taxon>Brachycera</taxon>
        <taxon>Muscomorpha</taxon>
        <taxon>Ephydroidea</taxon>
        <taxon>Drosophilidae</taxon>
        <taxon>Drosophila</taxon>
        <taxon>Sophophora</taxon>
    </lineage>
</organism>
<dbReference type="PANTHER" id="PTHR47966">
    <property type="entry name" value="BETA-SITE APP-CLEAVING ENZYME, ISOFORM A-RELATED"/>
    <property type="match status" value="1"/>
</dbReference>
<dbReference type="PRINTS" id="PR00792">
    <property type="entry name" value="PEPSIN"/>
</dbReference>
<keyword evidence="5 11" id="KW-0645">Protease</keyword>
<dbReference type="PROSITE" id="PS00141">
    <property type="entry name" value="ASP_PROTEASE"/>
    <property type="match status" value="1"/>
</dbReference>
<evidence type="ECO:0000256" key="4">
    <source>
        <dbReference type="PIRSR" id="PIRSR601461-2"/>
    </source>
</evidence>
<feature type="disulfide bond" evidence="4">
    <location>
        <begin position="384"/>
        <end position="420"/>
    </location>
</feature>
<keyword evidence="7" id="KW-0732">Signal</keyword>
<keyword evidence="10" id="KW-1185">Reference proteome</keyword>
<dbReference type="CDD" id="cd05471">
    <property type="entry name" value="pepsin_like"/>
    <property type="match status" value="1"/>
</dbReference>
<dbReference type="GO" id="GO:0005764">
    <property type="term" value="C:lysosome"/>
    <property type="evidence" value="ECO:0007669"/>
    <property type="project" value="TreeGrafter"/>
</dbReference>
<name>A0A6P4EIG2_DRORH</name>
<feature type="region of interest" description="Disordered" evidence="6">
    <location>
        <begin position="27"/>
        <end position="93"/>
    </location>
</feature>
<feature type="chain" id="PRO_5028476428" evidence="7">
    <location>
        <begin position="22"/>
        <end position="459"/>
    </location>
</feature>
<accession>A0A6P4EIG2</accession>
<feature type="active site" evidence="3">
    <location>
        <position position="165"/>
    </location>
</feature>
<dbReference type="Proteomes" id="UP001652680">
    <property type="component" value="Unassembled WGS sequence"/>
</dbReference>
<dbReference type="FunFam" id="2.40.70.10:FF:000004">
    <property type="entry name" value="Pepsin A"/>
    <property type="match status" value="1"/>
</dbReference>
<gene>
    <name evidence="11" type="primary">LOC108042536</name>
    <name evidence="9" type="synonym">108042536</name>
</gene>
<evidence type="ECO:0000313" key="11">
    <source>
        <dbReference type="RefSeq" id="XP_016976349.1"/>
    </source>
</evidence>
<feature type="disulfide bond" evidence="4">
    <location>
        <begin position="178"/>
        <end position="183"/>
    </location>
</feature>
<dbReference type="GeneID" id="108042536"/>
<dbReference type="RefSeq" id="XP_016976349.1">
    <property type="nucleotide sequence ID" value="XM_017120860.1"/>
</dbReference>
<evidence type="ECO:0000313" key="9">
    <source>
        <dbReference type="EnsemblMetazoa" id="XP_016976349.1"/>
    </source>
</evidence>
<dbReference type="AlphaFoldDB" id="A0A6P4EIG2"/>